<proteinExistence type="predicted"/>
<evidence type="ECO:0000313" key="2">
    <source>
        <dbReference type="Proteomes" id="UP000249828"/>
    </source>
</evidence>
<protein>
    <submittedName>
        <fullName evidence="1">Uncharacterized protein</fullName>
    </submittedName>
</protein>
<evidence type="ECO:0000313" key="1">
    <source>
        <dbReference type="EMBL" id="PZL78247.1"/>
    </source>
</evidence>
<name>A0A2W3ZNQ3_9ENTE</name>
<dbReference type="AlphaFoldDB" id="A0A2W3ZNQ3"/>
<sequence length="116" mass="12913">MEKMIFSSLVASFGVDFTLILLTDSKGQYIKGEWVPDNQEPVIKQGAIIPYDDRTIYQSGGTLTTSDRQLAYVGDIPLGSHVIDAGKKYKVESEESFREHYADTNLYRLKAVSTSG</sequence>
<dbReference type="Proteomes" id="UP000249828">
    <property type="component" value="Unassembled WGS sequence"/>
</dbReference>
<accession>A0A2W3ZNQ3</accession>
<dbReference type="EMBL" id="PIEU01000001">
    <property type="protein sequence ID" value="PZL78247.1"/>
    <property type="molecule type" value="Genomic_DNA"/>
</dbReference>
<keyword evidence="2" id="KW-1185">Reference proteome</keyword>
<organism evidence="1 2">
    <name type="scientific">Enterococcus plantarum</name>
    <dbReference type="NCBI Taxonomy" id="1077675"/>
    <lineage>
        <taxon>Bacteria</taxon>
        <taxon>Bacillati</taxon>
        <taxon>Bacillota</taxon>
        <taxon>Bacilli</taxon>
        <taxon>Lactobacillales</taxon>
        <taxon>Enterococcaceae</taxon>
        <taxon>Enterococcus</taxon>
    </lineage>
</organism>
<gene>
    <name evidence="1" type="ORF">CI088_00310</name>
</gene>
<reference evidence="1 2" key="1">
    <citation type="submission" date="2017-11" db="EMBL/GenBank/DDBJ databases">
        <title>Draft genome sequence of Enterococcus plantarum TRW2 strain isolated from lettuce.</title>
        <authorList>
            <person name="Kim E.B."/>
            <person name="Marco M.L."/>
            <person name="Williams T.R."/>
            <person name="You I.H."/>
        </authorList>
    </citation>
    <scope>NUCLEOTIDE SEQUENCE [LARGE SCALE GENOMIC DNA]</scope>
    <source>
        <strain evidence="1 2">TRW2</strain>
    </source>
</reference>
<comment type="caution">
    <text evidence="1">The sequence shown here is derived from an EMBL/GenBank/DDBJ whole genome shotgun (WGS) entry which is preliminary data.</text>
</comment>